<keyword evidence="1" id="KW-1133">Transmembrane helix</keyword>
<dbReference type="EMBL" id="PITP01000025">
    <property type="protein sequence ID" value="PKD87320.1"/>
    <property type="molecule type" value="Genomic_DNA"/>
</dbReference>
<gene>
    <name evidence="5" type="ORF">CIG67_15040</name>
    <name evidence="2" type="ORF">CQ842_00650</name>
    <name evidence="4" type="ORF">CWS33_21485</name>
    <name evidence="3" type="ORF">DL968_19800</name>
</gene>
<dbReference type="EMBL" id="AAVTXU010000095">
    <property type="protein sequence ID" value="EGE1989827.1"/>
    <property type="molecule type" value="Genomic_DNA"/>
</dbReference>
<organism evidence="5 8">
    <name type="scientific">Escherichia coli</name>
    <dbReference type="NCBI Taxonomy" id="562"/>
    <lineage>
        <taxon>Bacteria</taxon>
        <taxon>Pseudomonadati</taxon>
        <taxon>Pseudomonadota</taxon>
        <taxon>Gammaproteobacteria</taxon>
        <taxon>Enterobacterales</taxon>
        <taxon>Enterobacteriaceae</taxon>
        <taxon>Escherichia</taxon>
    </lineage>
</organism>
<dbReference type="Proteomes" id="UP000233549">
    <property type="component" value="Unassembled WGS sequence"/>
</dbReference>
<keyword evidence="1" id="KW-0812">Transmembrane</keyword>
<evidence type="ECO:0000313" key="2">
    <source>
        <dbReference type="EMBL" id="ATP22222.1"/>
    </source>
</evidence>
<keyword evidence="1" id="KW-0472">Membrane</keyword>
<dbReference type="EMBL" id="NPIM01000140">
    <property type="protein sequence ID" value="RVE11963.1"/>
    <property type="molecule type" value="Genomic_DNA"/>
</dbReference>
<reference evidence="5 8" key="1">
    <citation type="submission" date="2017-08" db="EMBL/GenBank/DDBJ databases">
        <title>Sequencing of Escherichia coli CCPM 6219.</title>
        <authorList>
            <person name="Liu S.-L."/>
            <person name="Zhou Y.-J."/>
            <person name="Zhao M.-F."/>
        </authorList>
    </citation>
    <scope>NUCLEOTIDE SEQUENCE [LARGE SCALE GENOMIC DNA]</scope>
    <source>
        <strain evidence="5 8">CCPM 6219</strain>
    </source>
</reference>
<sequence length="83" mass="9697">MLYVILRGLYAFIVTDFIFCWAIALPLIFQHIKRQARTVVRAFFLELDNPYPEHLIGVAFFRFSGHLCQEVIAFLQISCSIFP</sequence>
<evidence type="ECO:0000313" key="7">
    <source>
        <dbReference type="Proteomes" id="UP000233549"/>
    </source>
</evidence>
<dbReference type="EMBL" id="CP024092">
    <property type="protein sequence ID" value="ATP22222.1"/>
    <property type="molecule type" value="Genomic_DNA"/>
</dbReference>
<evidence type="ECO:0000313" key="5">
    <source>
        <dbReference type="EMBL" id="RVE11963.1"/>
    </source>
</evidence>
<dbReference type="AlphaFoldDB" id="A0A228V025"/>
<reference evidence="3" key="4">
    <citation type="submission" date="2018-05" db="EMBL/GenBank/DDBJ databases">
        <authorList>
            <person name="Ashton P.M."/>
            <person name="Dallman T."/>
            <person name="Nair S."/>
            <person name="De Pinna E."/>
            <person name="Peters T."/>
            <person name="Grant K."/>
        </authorList>
    </citation>
    <scope>NUCLEOTIDE SEQUENCE</scope>
    <source>
        <strain evidence="3">412057</strain>
    </source>
</reference>
<reference evidence="2 6" key="2">
    <citation type="submission" date="2017-10" db="EMBL/GenBank/DDBJ databases">
        <title>Genome and in vitro analysis of Escherichia coli resistant to antibiotic.</title>
        <authorList>
            <person name="Pereira U.P."/>
            <person name="Facimoto C.T."/>
            <person name="Campos P.A."/>
            <person name="Araujo B.F."/>
            <person name="Royer S."/>
            <person name="Goncalves I.R."/>
            <person name="Ferreira M.L."/>
            <person name="Gontijo P."/>
            <person name="Ribas R.M."/>
        </authorList>
    </citation>
    <scope>NUCLEOTIDE SEQUENCE [LARGE SCALE GENOMIC DNA]</scope>
    <source>
        <strain evidence="2 6">UFU_EC98</strain>
    </source>
</reference>
<proteinExistence type="predicted"/>
<dbReference type="Proteomes" id="UP000288459">
    <property type="component" value="Unassembled WGS sequence"/>
</dbReference>
<evidence type="ECO:0000313" key="4">
    <source>
        <dbReference type="EMBL" id="PKD87320.1"/>
    </source>
</evidence>
<evidence type="ECO:0000313" key="8">
    <source>
        <dbReference type="Proteomes" id="UP000288459"/>
    </source>
</evidence>
<dbReference type="Proteomes" id="UP000854059">
    <property type="component" value="Unassembled WGS sequence"/>
</dbReference>
<protein>
    <submittedName>
        <fullName evidence="5">Uncharacterized protein</fullName>
    </submittedName>
</protein>
<evidence type="ECO:0000313" key="6">
    <source>
        <dbReference type="Proteomes" id="UP000225264"/>
    </source>
</evidence>
<evidence type="ECO:0000313" key="3">
    <source>
        <dbReference type="EMBL" id="EGE1989827.1"/>
    </source>
</evidence>
<evidence type="ECO:0000256" key="1">
    <source>
        <dbReference type="SAM" id="Phobius"/>
    </source>
</evidence>
<accession>A0A228V025</accession>
<name>A0A228V025_ECOLX</name>
<accession>A0A236R628</accession>
<reference evidence="4 7" key="3">
    <citation type="submission" date="2017-12" db="EMBL/GenBank/DDBJ databases">
        <title>Rapid rising of carbapenem-resistant Enterobacteriaceae(CRE) and emergence of colistin resistance genemcr-1 in CRE in the hospital of Henan, China.</title>
        <authorList>
            <person name="Sun Q."/>
            <person name="Zhang R."/>
            <person name="Li Y."/>
            <person name="Shen Y."/>
            <person name="Zhang Y."/>
            <person name="Yang J."/>
            <person name="Shu L."/>
            <person name="Zhou H."/>
            <person name="Wang Y."/>
            <person name="Wang B."/>
            <person name="Shen Z."/>
        </authorList>
    </citation>
    <scope>NUCLEOTIDE SEQUENCE [LARGE SCALE GENOMIC DNA]</scope>
    <source>
        <strain evidence="4 7">3512</strain>
    </source>
</reference>
<feature type="transmembrane region" description="Helical" evidence="1">
    <location>
        <begin position="6"/>
        <end position="29"/>
    </location>
</feature>